<proteinExistence type="predicted"/>
<gene>
    <name evidence="1" type="ORF">PHLCEN_2v2822</name>
</gene>
<dbReference type="SUPFAM" id="SSF81383">
    <property type="entry name" value="F-box domain"/>
    <property type="match status" value="1"/>
</dbReference>
<keyword evidence="2" id="KW-1185">Reference proteome</keyword>
<sequence>MSINHHLVHMHPADIDIHGSSETATLGSEVVIRGSANSTSNTSPSGILRMPNELLVCIFEHGGRITLQDLGLPFAVLVSHVSRHWRALSHNTPAVWSSIPVRPAHLDLASIFLDRSNGYPLSLCLHVEKVWKVQDALALVLSSAQRWLNLYIRAGTGASVYLVITHLKRINVPRLEHFELTVRNAKPGTLGWLPPIFDPSEDDRRHHPSPKLRSVCLQGISFRFRSGLLSGLTSLTLAYLPRDMAAPMYSEFRELLRMSPNLVHLKLADVFPQVAPGVHYSEIEMRCLSTLDIVMHQSEEYVQTFFGIIAAPSLRTLKFESKWSIAWEGFESAIVSVLAVKFGQLRALHLTVSDTIHLGEYGVNVAFYDAFPELRQFSLNVLDDQLAQYFLKPWAVAMSGGEEDDFPEVAYPLVWPKLELLTVRAPYDEQEEDEDSIDDTLELIGSLRLSLGLPFDVFQACVFADFQMMEPLHN</sequence>
<evidence type="ECO:0000313" key="1">
    <source>
        <dbReference type="EMBL" id="PSS29674.1"/>
    </source>
</evidence>
<accession>A0A2R6RI33</accession>
<reference evidence="1 2" key="1">
    <citation type="submission" date="2018-02" db="EMBL/GenBank/DDBJ databases">
        <title>Genome sequence of the basidiomycete white-rot fungus Phlebia centrifuga.</title>
        <authorList>
            <person name="Granchi Z."/>
            <person name="Peng M."/>
            <person name="de Vries R.P."/>
            <person name="Hilden K."/>
            <person name="Makela M.R."/>
            <person name="Grigoriev I."/>
            <person name="Riley R."/>
        </authorList>
    </citation>
    <scope>NUCLEOTIDE SEQUENCE [LARGE SCALE GENOMIC DNA]</scope>
    <source>
        <strain evidence="1 2">FBCC195</strain>
    </source>
</reference>
<dbReference type="OrthoDB" id="3155440at2759"/>
<dbReference type="AlphaFoldDB" id="A0A2R6RI33"/>
<dbReference type="STRING" id="98765.A0A2R6RI33"/>
<comment type="caution">
    <text evidence="1">The sequence shown here is derived from an EMBL/GenBank/DDBJ whole genome shotgun (WGS) entry which is preliminary data.</text>
</comment>
<evidence type="ECO:0000313" key="2">
    <source>
        <dbReference type="Proteomes" id="UP000186601"/>
    </source>
</evidence>
<name>A0A2R6RI33_9APHY</name>
<dbReference type="EMBL" id="MLYV02000256">
    <property type="protein sequence ID" value="PSS29674.1"/>
    <property type="molecule type" value="Genomic_DNA"/>
</dbReference>
<dbReference type="InterPro" id="IPR036047">
    <property type="entry name" value="F-box-like_dom_sf"/>
</dbReference>
<dbReference type="Proteomes" id="UP000186601">
    <property type="component" value="Unassembled WGS sequence"/>
</dbReference>
<dbReference type="Gene3D" id="1.20.1280.50">
    <property type="match status" value="1"/>
</dbReference>
<protein>
    <submittedName>
        <fullName evidence="1">Uncharacterized protein</fullName>
    </submittedName>
</protein>
<organism evidence="1 2">
    <name type="scientific">Hermanssonia centrifuga</name>
    <dbReference type="NCBI Taxonomy" id="98765"/>
    <lineage>
        <taxon>Eukaryota</taxon>
        <taxon>Fungi</taxon>
        <taxon>Dikarya</taxon>
        <taxon>Basidiomycota</taxon>
        <taxon>Agaricomycotina</taxon>
        <taxon>Agaricomycetes</taxon>
        <taxon>Polyporales</taxon>
        <taxon>Meruliaceae</taxon>
        <taxon>Hermanssonia</taxon>
    </lineage>
</organism>